<organism evidence="1 2">
    <name type="scientific">Kribbella steppae</name>
    <dbReference type="NCBI Taxonomy" id="2512223"/>
    <lineage>
        <taxon>Bacteria</taxon>
        <taxon>Bacillati</taxon>
        <taxon>Actinomycetota</taxon>
        <taxon>Actinomycetes</taxon>
        <taxon>Propionibacteriales</taxon>
        <taxon>Kribbellaceae</taxon>
        <taxon>Kribbella</taxon>
    </lineage>
</organism>
<proteinExistence type="predicted"/>
<gene>
    <name evidence="1" type="ORF">EV652_103262</name>
</gene>
<dbReference type="Proteomes" id="UP000294508">
    <property type="component" value="Unassembled WGS sequence"/>
</dbReference>
<dbReference type="AlphaFoldDB" id="A0A4R2HPW4"/>
<accession>A0A4R2HPW4</accession>
<sequence>MDESETERLISTDVSSLSGDEMLDHLDSVERRMKELLKAELELLEGSAELLADRPELQARLDHLRTVDLDGVSGAGG</sequence>
<evidence type="ECO:0000313" key="2">
    <source>
        <dbReference type="Proteomes" id="UP000294508"/>
    </source>
</evidence>
<dbReference type="OrthoDB" id="3830371at2"/>
<comment type="caution">
    <text evidence="1">The sequence shown here is derived from an EMBL/GenBank/DDBJ whole genome shotgun (WGS) entry which is preliminary data.</text>
</comment>
<protein>
    <submittedName>
        <fullName evidence="1">Uncharacterized protein</fullName>
    </submittedName>
</protein>
<name>A0A4R2HPW4_9ACTN</name>
<evidence type="ECO:0000313" key="1">
    <source>
        <dbReference type="EMBL" id="TCO33263.1"/>
    </source>
</evidence>
<reference evidence="1 2" key="1">
    <citation type="journal article" date="2015" name="Stand. Genomic Sci.">
        <title>Genomic Encyclopedia of Bacterial and Archaeal Type Strains, Phase III: the genomes of soil and plant-associated and newly described type strains.</title>
        <authorList>
            <person name="Whitman W.B."/>
            <person name="Woyke T."/>
            <person name="Klenk H.P."/>
            <person name="Zhou Y."/>
            <person name="Lilburn T.G."/>
            <person name="Beck B.J."/>
            <person name="De Vos P."/>
            <person name="Vandamme P."/>
            <person name="Eisen J.A."/>
            <person name="Garrity G."/>
            <person name="Hugenholtz P."/>
            <person name="Kyrpides N.C."/>
        </authorList>
    </citation>
    <scope>NUCLEOTIDE SEQUENCE [LARGE SCALE GENOMIC DNA]</scope>
    <source>
        <strain evidence="1 2">VKM Ac-2572</strain>
    </source>
</reference>
<dbReference type="EMBL" id="SLWN01000003">
    <property type="protein sequence ID" value="TCO33263.1"/>
    <property type="molecule type" value="Genomic_DNA"/>
</dbReference>
<dbReference type="RefSeq" id="WP_132208736.1">
    <property type="nucleotide sequence ID" value="NZ_SLWN01000003.1"/>
</dbReference>
<keyword evidence="2" id="KW-1185">Reference proteome</keyword>